<proteinExistence type="predicted"/>
<gene>
    <name evidence="1" type="ORF">JGB26_15495</name>
</gene>
<dbReference type="RefSeq" id="WP_190117839.1">
    <property type="nucleotide sequence ID" value="NZ_BMVR01000008.1"/>
</dbReference>
<sequence>MGTVWRAVDELVGREIAVKEPRLPGDPHDAAYDDDSMTTPIRCLQLMIITADQEFYELRVDMPKGTAAEKKGTELFKGVRARLKVGEDSVKS</sequence>
<reference evidence="1 2" key="1">
    <citation type="submission" date="2020-12" db="EMBL/GenBank/DDBJ databases">
        <title>Streptomyces typhae sp. nov., a novel endophytic actinomycete isolated from the root of cattail pollen (Typha angustifolia L.).</title>
        <authorList>
            <person name="Peng C."/>
            <person name="Liu C."/>
        </authorList>
    </citation>
    <scope>NUCLEOTIDE SEQUENCE [LARGE SCALE GENOMIC DNA]</scope>
    <source>
        <strain evidence="1 2">JCM 4753</strain>
    </source>
</reference>
<keyword evidence="2" id="KW-1185">Reference proteome</keyword>
<accession>A0ABS0X5N2</accession>
<organism evidence="1 2">
    <name type="scientific">Streptomyces flavofungini</name>
    <dbReference type="NCBI Taxonomy" id="68200"/>
    <lineage>
        <taxon>Bacteria</taxon>
        <taxon>Bacillati</taxon>
        <taxon>Actinomycetota</taxon>
        <taxon>Actinomycetes</taxon>
        <taxon>Kitasatosporales</taxon>
        <taxon>Streptomycetaceae</taxon>
        <taxon>Streptomyces</taxon>
    </lineage>
</organism>
<evidence type="ECO:0000313" key="2">
    <source>
        <dbReference type="Proteomes" id="UP000634780"/>
    </source>
</evidence>
<comment type="caution">
    <text evidence="1">The sequence shown here is derived from an EMBL/GenBank/DDBJ whole genome shotgun (WGS) entry which is preliminary data.</text>
</comment>
<dbReference type="EMBL" id="JAEKOZ010000008">
    <property type="protein sequence ID" value="MBJ3808499.1"/>
    <property type="molecule type" value="Genomic_DNA"/>
</dbReference>
<dbReference type="Proteomes" id="UP000634780">
    <property type="component" value="Unassembled WGS sequence"/>
</dbReference>
<protein>
    <submittedName>
        <fullName evidence="1">Uncharacterized protein</fullName>
    </submittedName>
</protein>
<evidence type="ECO:0000313" key="1">
    <source>
        <dbReference type="EMBL" id="MBJ3808499.1"/>
    </source>
</evidence>
<name>A0ABS0X5N2_9ACTN</name>